<evidence type="ECO:0000313" key="4">
    <source>
        <dbReference type="EMBL" id="CAD9418402.1"/>
    </source>
</evidence>
<reference evidence="1" key="1">
    <citation type="submission" date="2021-01" db="EMBL/GenBank/DDBJ databases">
        <authorList>
            <person name="Corre E."/>
            <person name="Pelletier E."/>
            <person name="Niang G."/>
            <person name="Scheremetjew M."/>
            <person name="Finn R."/>
            <person name="Kale V."/>
            <person name="Holt S."/>
            <person name="Cochrane G."/>
            <person name="Meng A."/>
            <person name="Brown T."/>
            <person name="Cohen L."/>
        </authorList>
    </citation>
    <scope>NUCLEOTIDE SEQUENCE</scope>
    <source>
        <strain evidence="1">CCMP2222</strain>
    </source>
</reference>
<dbReference type="EMBL" id="HBGQ01033015">
    <property type="protein sequence ID" value="CAD9418398.1"/>
    <property type="molecule type" value="Transcribed_RNA"/>
</dbReference>
<dbReference type="GO" id="GO:0051276">
    <property type="term" value="P:chromosome organization"/>
    <property type="evidence" value="ECO:0007669"/>
    <property type="project" value="InterPro"/>
</dbReference>
<dbReference type="Pfam" id="PF19060">
    <property type="entry name" value="DVNP"/>
    <property type="match status" value="1"/>
</dbReference>
<accession>A0A6U6MW15</accession>
<dbReference type="EMBL" id="HBGQ01033016">
    <property type="protein sequence ID" value="CAD9418402.1"/>
    <property type="molecule type" value="Transcribed_RNA"/>
</dbReference>
<name>A0A6U6MW15_9DINO</name>
<evidence type="ECO:0000313" key="1">
    <source>
        <dbReference type="EMBL" id="CAD9418395.1"/>
    </source>
</evidence>
<organism evidence="1">
    <name type="scientific">Alexandrium andersonii</name>
    <dbReference type="NCBI Taxonomy" id="327968"/>
    <lineage>
        <taxon>Eukaryota</taxon>
        <taxon>Sar</taxon>
        <taxon>Alveolata</taxon>
        <taxon>Dinophyceae</taxon>
        <taxon>Gonyaulacales</taxon>
        <taxon>Pyrocystaceae</taxon>
        <taxon>Alexandrium</taxon>
    </lineage>
</organism>
<dbReference type="EMBL" id="HBGQ01033014">
    <property type="protein sequence ID" value="CAD9418396.1"/>
    <property type="molecule type" value="Transcribed_RNA"/>
</dbReference>
<gene>
    <name evidence="1" type="ORF">AAND1436_LOCUS16268</name>
    <name evidence="2" type="ORF">AAND1436_LOCUS16269</name>
    <name evidence="3" type="ORF">AAND1436_LOCUS16270</name>
    <name evidence="4" type="ORF">AAND1436_LOCUS16271</name>
</gene>
<dbReference type="EMBL" id="HBGQ01033012">
    <property type="protein sequence ID" value="CAD9418395.1"/>
    <property type="molecule type" value="Transcribed_RNA"/>
</dbReference>
<dbReference type="GO" id="GO:0003677">
    <property type="term" value="F:DNA binding"/>
    <property type="evidence" value="ECO:0007669"/>
    <property type="project" value="InterPro"/>
</dbReference>
<proteinExistence type="predicted"/>
<evidence type="ECO:0000313" key="2">
    <source>
        <dbReference type="EMBL" id="CAD9418396.1"/>
    </source>
</evidence>
<evidence type="ECO:0000313" key="3">
    <source>
        <dbReference type="EMBL" id="CAD9418398.1"/>
    </source>
</evidence>
<dbReference type="AlphaFoldDB" id="A0A6U6MW15"/>
<protein>
    <submittedName>
        <fullName evidence="1">Uncharacterized protein</fullName>
    </submittedName>
</protein>
<sequence length="127" mass="13525">MALPMKAMKAAKPMKAMKAVMKKPGAKAMKSMKSAMKSKVAKGRMAKSMVYSGRKEKTQGGLKASDITKNKYGKFVSKKRSAKGKTNAWAKAIGAARKALGLKGFVPINKGPEGKALYAKAKTLMGN</sequence>
<dbReference type="InterPro" id="IPR043928">
    <property type="entry name" value="DNVP"/>
</dbReference>